<dbReference type="InterPro" id="IPR004839">
    <property type="entry name" value="Aminotransferase_I/II_large"/>
</dbReference>
<dbReference type="InterPro" id="IPR036388">
    <property type="entry name" value="WH-like_DNA-bd_sf"/>
</dbReference>
<proteinExistence type="inferred from homology"/>
<evidence type="ECO:0000256" key="1">
    <source>
        <dbReference type="ARBA" id="ARBA00005384"/>
    </source>
</evidence>
<protein>
    <submittedName>
        <fullName evidence="7">DNA-binding protein</fullName>
    </submittedName>
</protein>
<organism evidence="7 8">
    <name type="scientific">Chimaeribacter californicus</name>
    <dbReference type="NCBI Taxonomy" id="2060067"/>
    <lineage>
        <taxon>Bacteria</taxon>
        <taxon>Pseudomonadati</taxon>
        <taxon>Pseudomonadota</taxon>
        <taxon>Gammaproteobacteria</taxon>
        <taxon>Enterobacterales</taxon>
        <taxon>Yersiniaceae</taxon>
        <taxon>Chimaeribacter</taxon>
    </lineage>
</organism>
<dbReference type="GO" id="GO:0030170">
    <property type="term" value="F:pyridoxal phosphate binding"/>
    <property type="evidence" value="ECO:0007669"/>
    <property type="project" value="InterPro"/>
</dbReference>
<dbReference type="InterPro" id="IPR015424">
    <property type="entry name" value="PyrdxlP-dep_Trfase"/>
</dbReference>
<dbReference type="InterPro" id="IPR000524">
    <property type="entry name" value="Tscrpt_reg_HTH_GntR"/>
</dbReference>
<dbReference type="InterPro" id="IPR051446">
    <property type="entry name" value="HTH_trans_reg/aminotransferase"/>
</dbReference>
<feature type="domain" description="HTH gntR-type" evidence="6">
    <location>
        <begin position="19"/>
        <end position="87"/>
    </location>
</feature>
<dbReference type="PANTHER" id="PTHR46577:SF1">
    <property type="entry name" value="HTH-TYPE TRANSCRIPTIONAL REGULATORY PROTEIN GABR"/>
    <property type="match status" value="1"/>
</dbReference>
<keyword evidence="3" id="KW-0805">Transcription regulation</keyword>
<dbReference type="CDD" id="cd07377">
    <property type="entry name" value="WHTH_GntR"/>
    <property type="match status" value="1"/>
</dbReference>
<dbReference type="OrthoDB" id="9808770at2"/>
<evidence type="ECO:0000256" key="2">
    <source>
        <dbReference type="ARBA" id="ARBA00022898"/>
    </source>
</evidence>
<dbReference type="Pfam" id="PF00392">
    <property type="entry name" value="GntR"/>
    <property type="match status" value="1"/>
</dbReference>
<dbReference type="GO" id="GO:0003700">
    <property type="term" value="F:DNA-binding transcription factor activity"/>
    <property type="evidence" value="ECO:0007669"/>
    <property type="project" value="InterPro"/>
</dbReference>
<keyword evidence="4 7" id="KW-0238">DNA-binding</keyword>
<dbReference type="PANTHER" id="PTHR46577">
    <property type="entry name" value="HTH-TYPE TRANSCRIPTIONAL REGULATORY PROTEIN GABR"/>
    <property type="match status" value="1"/>
</dbReference>
<dbReference type="Pfam" id="PF00155">
    <property type="entry name" value="Aminotran_1_2"/>
    <property type="match status" value="1"/>
</dbReference>
<dbReference type="PRINTS" id="PR00035">
    <property type="entry name" value="HTHGNTR"/>
</dbReference>
<dbReference type="CDD" id="cd00609">
    <property type="entry name" value="AAT_like"/>
    <property type="match status" value="1"/>
</dbReference>
<dbReference type="InterPro" id="IPR036390">
    <property type="entry name" value="WH_DNA-bd_sf"/>
</dbReference>
<evidence type="ECO:0000256" key="3">
    <source>
        <dbReference type="ARBA" id="ARBA00023015"/>
    </source>
</evidence>
<comment type="caution">
    <text evidence="7">The sequence shown here is derived from an EMBL/GenBank/DDBJ whole genome shotgun (WGS) entry which is preliminary data.</text>
</comment>
<dbReference type="Gene3D" id="3.40.640.10">
    <property type="entry name" value="Type I PLP-dependent aspartate aminotransferase-like (Major domain)"/>
    <property type="match status" value="1"/>
</dbReference>
<dbReference type="SUPFAM" id="SSF53383">
    <property type="entry name" value="PLP-dependent transferases"/>
    <property type="match status" value="1"/>
</dbReference>
<comment type="similarity">
    <text evidence="1">In the C-terminal section; belongs to the class-I pyridoxal-phosphate-dependent aminotransferase family.</text>
</comment>
<evidence type="ECO:0000313" key="8">
    <source>
        <dbReference type="Proteomes" id="UP000234240"/>
    </source>
</evidence>
<dbReference type="Proteomes" id="UP000234240">
    <property type="component" value="Unassembled WGS sequence"/>
</dbReference>
<dbReference type="AlphaFoldDB" id="A0A2N5DY14"/>
<dbReference type="GO" id="GO:0003677">
    <property type="term" value="F:DNA binding"/>
    <property type="evidence" value="ECO:0007669"/>
    <property type="project" value="UniProtKB-KW"/>
</dbReference>
<gene>
    <name evidence="7" type="ORF">CYR55_19265</name>
</gene>
<keyword evidence="8" id="KW-1185">Reference proteome</keyword>
<dbReference type="Gene3D" id="1.10.10.10">
    <property type="entry name" value="Winged helix-like DNA-binding domain superfamily/Winged helix DNA-binding domain"/>
    <property type="match status" value="1"/>
</dbReference>
<dbReference type="PROSITE" id="PS50949">
    <property type="entry name" value="HTH_GNTR"/>
    <property type="match status" value="1"/>
</dbReference>
<evidence type="ECO:0000313" key="7">
    <source>
        <dbReference type="EMBL" id="PLR32399.1"/>
    </source>
</evidence>
<keyword evidence="5" id="KW-0804">Transcription</keyword>
<dbReference type="InterPro" id="IPR015421">
    <property type="entry name" value="PyrdxlP-dep_Trfase_major"/>
</dbReference>
<dbReference type="SMART" id="SM00345">
    <property type="entry name" value="HTH_GNTR"/>
    <property type="match status" value="1"/>
</dbReference>
<accession>A0A2N5DY14</accession>
<sequence length="507" mass="56173">MRSLHADLLLQRLQHTTGGQLRLRVCQCLRTAIADGSIPPGSRLPATRDLARELGVSRNTVLYAYEQLQAEGYLQAKTGSGTSVAEILPDSYLTATAGQPGSPHRYVDEVALSRRGSKLMGYANASPHQWGAFVPGVPDVREFPHALFSAIQRRINRDPLHHHLTYSHQGGSYDLQQALVEYLRVTRSVQCDVDQILITEGTHQAMDLIAKMLCDPGDRVWFEEPGYWGARNILRINGADILPVRVDQHGLVPLAGGKGASPKLIFVTPSHQYPLGAVMSLPRRKQLLALAREQGSWIIEDDYDSEFRFAGNPIPALQGLEPDAPVIYLGTFSKTLYPALRIGYMVLPKPLAAAMKLACAELFRGGHFLIQTALAQFMREGHYNAHIRRMRLLYGRRRAYLVSLITRYLGPEFLHEYDHDAGLHLVLVLPKGCDDVKIASHALRRGVSVRPLSQYFMHRQSTRGLLLGFACVEESAMLPAFNVLRDCLIKAGLCPAEPNSANVLPSG</sequence>
<dbReference type="SUPFAM" id="SSF46785">
    <property type="entry name" value="Winged helix' DNA-binding domain"/>
    <property type="match status" value="1"/>
</dbReference>
<evidence type="ECO:0000256" key="4">
    <source>
        <dbReference type="ARBA" id="ARBA00023125"/>
    </source>
</evidence>
<dbReference type="RefSeq" id="WP_101817967.1">
    <property type="nucleotide sequence ID" value="NZ_PJZF01000021.1"/>
</dbReference>
<dbReference type="EMBL" id="PJZF01000021">
    <property type="protein sequence ID" value="PLR32399.1"/>
    <property type="molecule type" value="Genomic_DNA"/>
</dbReference>
<keyword evidence="2" id="KW-0663">Pyridoxal phosphate</keyword>
<evidence type="ECO:0000256" key="5">
    <source>
        <dbReference type="ARBA" id="ARBA00023163"/>
    </source>
</evidence>
<reference evidence="7 8" key="1">
    <citation type="submission" date="2017-12" db="EMBL/GenBank/DDBJ databases">
        <title>Characterization of six clinical isolates of Enterochimera gen. nov., a novel genus of the Yersiniaciae family and the three species Enterochimera arupensis sp. nov., Enterochimera coloradensis sp. nov, and Enterochimera californica sp. nov.</title>
        <authorList>
            <person name="Rossi A."/>
            <person name="Fisher M."/>
        </authorList>
    </citation>
    <scope>NUCLEOTIDE SEQUENCE [LARGE SCALE GENOMIC DNA]</scope>
    <source>
        <strain evidence="8">2015-Iso6</strain>
    </source>
</reference>
<evidence type="ECO:0000259" key="6">
    <source>
        <dbReference type="PROSITE" id="PS50949"/>
    </source>
</evidence>
<name>A0A2N5DY14_9GAMM</name>